<organism evidence="7 8">
    <name type="scientific">SAR324 cluster bacterium</name>
    <dbReference type="NCBI Taxonomy" id="2024889"/>
    <lineage>
        <taxon>Bacteria</taxon>
        <taxon>Deltaproteobacteria</taxon>
        <taxon>SAR324 cluster</taxon>
    </lineage>
</organism>
<comment type="similarity">
    <text evidence="6">Belongs to the FtsA/MreB family.</text>
</comment>
<name>A0A7X9FSL1_9DELT</name>
<keyword evidence="5" id="KW-0133">Cell shape</keyword>
<evidence type="ECO:0000256" key="5">
    <source>
        <dbReference type="ARBA" id="ARBA00022960"/>
    </source>
</evidence>
<evidence type="ECO:0000256" key="1">
    <source>
        <dbReference type="ARBA" id="ARBA00004496"/>
    </source>
</evidence>
<dbReference type="GO" id="GO:0000902">
    <property type="term" value="P:cell morphogenesis"/>
    <property type="evidence" value="ECO:0007669"/>
    <property type="project" value="InterPro"/>
</dbReference>
<dbReference type="PANTHER" id="PTHR42749:SF1">
    <property type="entry name" value="CELL SHAPE-DETERMINING PROTEIN MREB"/>
    <property type="match status" value="1"/>
</dbReference>
<dbReference type="PANTHER" id="PTHR42749">
    <property type="entry name" value="CELL SHAPE-DETERMINING PROTEIN MREB"/>
    <property type="match status" value="1"/>
</dbReference>
<dbReference type="GO" id="GO:0005737">
    <property type="term" value="C:cytoplasm"/>
    <property type="evidence" value="ECO:0007669"/>
    <property type="project" value="UniProtKB-SubCell"/>
</dbReference>
<dbReference type="Gene3D" id="3.30.420.40">
    <property type="match status" value="1"/>
</dbReference>
<dbReference type="AlphaFoldDB" id="A0A7X9FSL1"/>
<dbReference type="Pfam" id="PF06723">
    <property type="entry name" value="MreB_Mbl"/>
    <property type="match status" value="1"/>
</dbReference>
<dbReference type="PRINTS" id="PR01652">
    <property type="entry name" value="SHAPEPROTEIN"/>
</dbReference>
<dbReference type="Proteomes" id="UP000524246">
    <property type="component" value="Unassembled WGS sequence"/>
</dbReference>
<evidence type="ECO:0000256" key="6">
    <source>
        <dbReference type="ARBA" id="ARBA00023458"/>
    </source>
</evidence>
<dbReference type="GO" id="GO:0005524">
    <property type="term" value="F:ATP binding"/>
    <property type="evidence" value="ECO:0007669"/>
    <property type="project" value="UniProtKB-KW"/>
</dbReference>
<dbReference type="EMBL" id="JAAZON010000467">
    <property type="protein sequence ID" value="NMC63545.1"/>
    <property type="molecule type" value="Genomic_DNA"/>
</dbReference>
<dbReference type="InterPro" id="IPR043129">
    <property type="entry name" value="ATPase_NBD"/>
</dbReference>
<proteinExistence type="inferred from homology"/>
<evidence type="ECO:0000313" key="8">
    <source>
        <dbReference type="Proteomes" id="UP000524246"/>
    </source>
</evidence>
<dbReference type="SUPFAM" id="SSF53067">
    <property type="entry name" value="Actin-like ATPase domain"/>
    <property type="match status" value="1"/>
</dbReference>
<keyword evidence="2" id="KW-0963">Cytoplasm</keyword>
<sequence>MLPVVSRDLAIDLGTANTLIYQKGKGILLDEPSIVAIKESGRNKVPVAFGHEAKTMLGRTPQGVNVVRPIRTGVIADFEAAGLMLKHFLSGVRDRGF</sequence>
<comment type="subcellular location">
    <subcellularLocation>
        <location evidence="1">Cytoplasm</location>
    </subcellularLocation>
</comment>
<evidence type="ECO:0000256" key="2">
    <source>
        <dbReference type="ARBA" id="ARBA00022490"/>
    </source>
</evidence>
<keyword evidence="4" id="KW-0067">ATP-binding</keyword>
<dbReference type="InterPro" id="IPR056546">
    <property type="entry name" value="MreB_MamK-like"/>
</dbReference>
<accession>A0A7X9FSL1</accession>
<evidence type="ECO:0000256" key="4">
    <source>
        <dbReference type="ARBA" id="ARBA00022840"/>
    </source>
</evidence>
<reference evidence="7 8" key="1">
    <citation type="journal article" date="2020" name="Biotechnol. Biofuels">
        <title>New insights from the biogas microbiome by comprehensive genome-resolved metagenomics of nearly 1600 species originating from multiple anaerobic digesters.</title>
        <authorList>
            <person name="Campanaro S."/>
            <person name="Treu L."/>
            <person name="Rodriguez-R L.M."/>
            <person name="Kovalovszki A."/>
            <person name="Ziels R.M."/>
            <person name="Maus I."/>
            <person name="Zhu X."/>
            <person name="Kougias P.G."/>
            <person name="Basile A."/>
            <person name="Luo G."/>
            <person name="Schluter A."/>
            <person name="Konstantinidis K.T."/>
            <person name="Angelidaki I."/>
        </authorList>
    </citation>
    <scope>NUCLEOTIDE SEQUENCE [LARGE SCALE GENOMIC DNA]</scope>
    <source>
        <strain evidence="7">AS27yjCOA_65</strain>
    </source>
</reference>
<feature type="non-terminal residue" evidence="7">
    <location>
        <position position="97"/>
    </location>
</feature>
<gene>
    <name evidence="7" type="ORF">GYA55_10320</name>
</gene>
<dbReference type="GO" id="GO:0008360">
    <property type="term" value="P:regulation of cell shape"/>
    <property type="evidence" value="ECO:0007669"/>
    <property type="project" value="UniProtKB-KW"/>
</dbReference>
<comment type="caution">
    <text evidence="7">The sequence shown here is derived from an EMBL/GenBank/DDBJ whole genome shotgun (WGS) entry which is preliminary data.</text>
</comment>
<keyword evidence="3" id="KW-0547">Nucleotide-binding</keyword>
<dbReference type="InterPro" id="IPR004753">
    <property type="entry name" value="MreB"/>
</dbReference>
<protein>
    <submittedName>
        <fullName evidence="7">Rod shape-determining protein</fullName>
    </submittedName>
</protein>
<evidence type="ECO:0000256" key="3">
    <source>
        <dbReference type="ARBA" id="ARBA00022741"/>
    </source>
</evidence>
<evidence type="ECO:0000313" key="7">
    <source>
        <dbReference type="EMBL" id="NMC63545.1"/>
    </source>
</evidence>